<feature type="domain" description="ATP-dependent DNA ligase family profile" evidence="12">
    <location>
        <begin position="189"/>
        <end position="284"/>
    </location>
</feature>
<evidence type="ECO:0000313" key="15">
    <source>
        <dbReference type="Proteomes" id="UP000005237"/>
    </source>
</evidence>
<dbReference type="GO" id="GO:0005524">
    <property type="term" value="F:ATP binding"/>
    <property type="evidence" value="ECO:0007669"/>
    <property type="project" value="InterPro"/>
</dbReference>
<reference evidence="14" key="2">
    <citation type="submission" date="2022-06" db="UniProtKB">
        <authorList>
            <consortium name="EnsemblMetazoa"/>
        </authorList>
    </citation>
    <scope>IDENTIFICATION</scope>
    <source>
        <strain evidence="14">DF5081</strain>
    </source>
</reference>
<evidence type="ECO:0000256" key="1">
    <source>
        <dbReference type="ARBA" id="ARBA00003975"/>
    </source>
</evidence>
<feature type="domain" description="IBB" evidence="13">
    <location>
        <begin position="12"/>
        <end position="74"/>
    </location>
</feature>
<dbReference type="InterPro" id="IPR002652">
    <property type="entry name" value="Importin-a_IBB"/>
</dbReference>
<dbReference type="InterPro" id="IPR017336">
    <property type="entry name" value="Snurportin-1"/>
</dbReference>
<dbReference type="PANTHER" id="PTHR13403:SF6">
    <property type="entry name" value="SNURPORTIN-1"/>
    <property type="match status" value="1"/>
</dbReference>
<keyword evidence="7" id="KW-0963">Cytoplasm</keyword>
<dbReference type="GO" id="GO:0006606">
    <property type="term" value="P:protein import into nucleus"/>
    <property type="evidence" value="ECO:0007669"/>
    <property type="project" value="InterPro"/>
</dbReference>
<dbReference type="InterPro" id="IPR024721">
    <property type="entry name" value="Snurportin-1_N"/>
</dbReference>
<dbReference type="Proteomes" id="UP000005237">
    <property type="component" value="Unassembled WGS sequence"/>
</dbReference>
<dbReference type="InterPro" id="IPR047857">
    <property type="entry name" value="Snurportin1_C"/>
</dbReference>
<evidence type="ECO:0000256" key="2">
    <source>
        <dbReference type="ARBA" id="ARBA00004123"/>
    </source>
</evidence>
<dbReference type="PROSITE" id="PS50160">
    <property type="entry name" value="DNA_LIGASE_A3"/>
    <property type="match status" value="1"/>
</dbReference>
<evidence type="ECO:0000256" key="6">
    <source>
        <dbReference type="ARBA" id="ARBA00022448"/>
    </source>
</evidence>
<evidence type="ECO:0000256" key="7">
    <source>
        <dbReference type="ARBA" id="ARBA00022490"/>
    </source>
</evidence>
<dbReference type="Pfam" id="PF11538">
    <property type="entry name" value="Snurportin1"/>
    <property type="match status" value="1"/>
</dbReference>
<keyword evidence="9" id="KW-0539">Nucleus</keyword>
<evidence type="ECO:0000256" key="5">
    <source>
        <dbReference type="ARBA" id="ARBA00016034"/>
    </source>
</evidence>
<dbReference type="EnsemblMetazoa" id="CJA08205.1">
    <property type="protein sequence ID" value="CJA08205.1"/>
    <property type="gene ID" value="WBGene00127409"/>
</dbReference>
<dbReference type="GO" id="GO:0061015">
    <property type="term" value="P:snRNA import into nucleus"/>
    <property type="evidence" value="ECO:0007669"/>
    <property type="project" value="InterPro"/>
</dbReference>
<dbReference type="GO" id="GO:0005737">
    <property type="term" value="C:cytoplasm"/>
    <property type="evidence" value="ECO:0007669"/>
    <property type="project" value="UniProtKB-SubCell"/>
</dbReference>
<evidence type="ECO:0000259" key="12">
    <source>
        <dbReference type="PROSITE" id="PS50160"/>
    </source>
</evidence>
<comment type="similarity">
    <text evidence="4">Belongs to the snurportin family.</text>
</comment>
<dbReference type="SUPFAM" id="SSF56091">
    <property type="entry name" value="DNA ligase/mRNA capping enzyme, catalytic domain"/>
    <property type="match status" value="1"/>
</dbReference>
<dbReference type="GO" id="GO:0061608">
    <property type="term" value="F:nuclear import signal receptor activity"/>
    <property type="evidence" value="ECO:0007669"/>
    <property type="project" value="InterPro"/>
</dbReference>
<keyword evidence="6 11" id="KW-0813">Transport</keyword>
<dbReference type="GO" id="GO:0003723">
    <property type="term" value="F:RNA binding"/>
    <property type="evidence" value="ECO:0007669"/>
    <property type="project" value="UniProtKB-KW"/>
</dbReference>
<dbReference type="InterPro" id="IPR012310">
    <property type="entry name" value="DNA_ligase_ATP-dep_cent"/>
</dbReference>
<keyword evidence="15" id="KW-1185">Reference proteome</keyword>
<dbReference type="AlphaFoldDB" id="A0A8R1DP61"/>
<dbReference type="GO" id="GO:0003910">
    <property type="term" value="F:DNA ligase (ATP) activity"/>
    <property type="evidence" value="ECO:0007669"/>
    <property type="project" value="InterPro"/>
</dbReference>
<evidence type="ECO:0000256" key="9">
    <source>
        <dbReference type="ARBA" id="ARBA00023242"/>
    </source>
</evidence>
<dbReference type="GO" id="GO:0005634">
    <property type="term" value="C:nucleus"/>
    <property type="evidence" value="ECO:0007669"/>
    <property type="project" value="UniProtKB-SubCell"/>
</dbReference>
<dbReference type="PANTHER" id="PTHR13403">
    <property type="entry name" value="SNURPORTIN1 RNUT1 PROTEIN RNA, U TRANSPORTER 1"/>
    <property type="match status" value="1"/>
</dbReference>
<dbReference type="PROSITE" id="PS51214">
    <property type="entry name" value="IBB"/>
    <property type="match status" value="1"/>
</dbReference>
<accession>A0A8R1DP61</accession>
<dbReference type="Pfam" id="PF21974">
    <property type="entry name" value="SPN1_m3Gcap_bd"/>
    <property type="match status" value="1"/>
</dbReference>
<evidence type="ECO:0000256" key="11">
    <source>
        <dbReference type="PROSITE-ProRule" id="PRU00561"/>
    </source>
</evidence>
<comment type="subcellular location">
    <subcellularLocation>
        <location evidence="3">Cytoplasm</location>
    </subcellularLocation>
    <subcellularLocation>
        <location evidence="2">Nucleus</location>
    </subcellularLocation>
</comment>
<protein>
    <recommendedName>
        <fullName evidence="5">Snurportin-1</fullName>
    </recommendedName>
    <alternativeName>
        <fullName evidence="10">RNA U transporter 1</fullName>
    </alternativeName>
</protein>
<dbReference type="Gene3D" id="3.30.470.30">
    <property type="entry name" value="DNA ligase/mRNA capping enzyme"/>
    <property type="match status" value="1"/>
</dbReference>
<dbReference type="GO" id="GO:0006281">
    <property type="term" value="P:DNA repair"/>
    <property type="evidence" value="ECO:0007669"/>
    <property type="project" value="InterPro"/>
</dbReference>
<evidence type="ECO:0000256" key="3">
    <source>
        <dbReference type="ARBA" id="ARBA00004496"/>
    </source>
</evidence>
<dbReference type="CDD" id="cd09232">
    <property type="entry name" value="Snurportin-1_C"/>
    <property type="match status" value="1"/>
</dbReference>
<evidence type="ECO:0000256" key="4">
    <source>
        <dbReference type="ARBA" id="ARBA00007540"/>
    </source>
</evidence>
<proteinExistence type="inferred from homology"/>
<name>A0A8R1DP61_CAEJA</name>
<reference evidence="15" key="1">
    <citation type="submission" date="2010-08" db="EMBL/GenBank/DDBJ databases">
        <authorList>
            <consortium name="Caenorhabditis japonica Sequencing Consortium"/>
            <person name="Wilson R.K."/>
        </authorList>
    </citation>
    <scope>NUCLEOTIDE SEQUENCE [LARGE SCALE GENOMIC DNA]</scope>
    <source>
        <strain evidence="15">DF5081</strain>
    </source>
</reference>
<keyword evidence="8" id="KW-0694">RNA-binding</keyword>
<evidence type="ECO:0000313" key="14">
    <source>
        <dbReference type="EnsemblMetazoa" id="CJA08205.1"/>
    </source>
</evidence>
<evidence type="ECO:0000256" key="10">
    <source>
        <dbReference type="ARBA" id="ARBA00031454"/>
    </source>
</evidence>
<evidence type="ECO:0000259" key="13">
    <source>
        <dbReference type="PROSITE" id="PS51214"/>
    </source>
</evidence>
<comment type="function">
    <text evidence="1">Functions as an U snRNP-specific nuclear import adapter. Involved in the trimethylguanosine (m3G)-cap-dependent nuclear import of U snRNPs. Binds specifically to the terminal m3G-cap U snRNAs.</text>
</comment>
<organism evidence="14 15">
    <name type="scientific">Caenorhabditis japonica</name>
    <dbReference type="NCBI Taxonomy" id="281687"/>
    <lineage>
        <taxon>Eukaryota</taxon>
        <taxon>Metazoa</taxon>
        <taxon>Ecdysozoa</taxon>
        <taxon>Nematoda</taxon>
        <taxon>Chromadorea</taxon>
        <taxon>Rhabditida</taxon>
        <taxon>Rhabditina</taxon>
        <taxon>Rhabditomorpha</taxon>
        <taxon>Rhabditoidea</taxon>
        <taxon>Rhabditidae</taxon>
        <taxon>Peloderinae</taxon>
        <taxon>Caenorhabditis</taxon>
    </lineage>
</organism>
<dbReference type="GO" id="GO:0006310">
    <property type="term" value="P:DNA recombination"/>
    <property type="evidence" value="ECO:0007669"/>
    <property type="project" value="InterPro"/>
</dbReference>
<evidence type="ECO:0000256" key="8">
    <source>
        <dbReference type="ARBA" id="ARBA00022884"/>
    </source>
</evidence>
<sequence length="333" mass="38184">MDDDLDALTSKLSEGFQVDPTALGEHPRYSQFKNLTKTAQQQAKRRQEALERQKNGRFEKLMKLRNLAYDDITSDDDEEVSAKAEDAENVAAIFGDAEQRRHRGKYADQLMLSEWLVDIPESLSTEWTMVMAPQGKRTLVVASRGFTTSYNKAGRQMSQFQSRLPGGSSKGKGGHSWTILDCICNNHVYYVLDLLSWNGHEYHENPFDFRQFMLQSKLEESPELAVSTTGFRNVFVGLPKCACSREAMEELMQTKITWRLDGLLFYHNSVIYEPGQSALVGWLKPWMLPEILNVPVPEKYDKESKGQTSAQYIENFNRKHHHTSQIDKSMEQD</sequence>